<keyword evidence="4 7" id="KW-0689">Ribosomal protein</keyword>
<dbReference type="InterPro" id="IPR036935">
    <property type="entry name" value="Ribosomal_bL9_N_sf"/>
</dbReference>
<dbReference type="InterPro" id="IPR036791">
    <property type="entry name" value="Ribosomal_bL9_C_sf"/>
</dbReference>
<evidence type="ECO:0000256" key="3">
    <source>
        <dbReference type="ARBA" id="ARBA00022884"/>
    </source>
</evidence>
<dbReference type="KEGG" id="mcad:Pan265_20010"/>
<dbReference type="RefSeq" id="WP_145446317.1">
    <property type="nucleotide sequence ID" value="NZ_CP036280.1"/>
</dbReference>
<keyword evidence="3 7" id="KW-0694">RNA-binding</keyword>
<evidence type="ECO:0000256" key="9">
    <source>
        <dbReference type="SAM" id="MobiDB-lite"/>
    </source>
</evidence>
<dbReference type="PANTHER" id="PTHR21368">
    <property type="entry name" value="50S RIBOSOMAL PROTEIN L9"/>
    <property type="match status" value="1"/>
</dbReference>
<dbReference type="SUPFAM" id="SSF55658">
    <property type="entry name" value="L9 N-domain-like"/>
    <property type="match status" value="1"/>
</dbReference>
<dbReference type="InterPro" id="IPR020069">
    <property type="entry name" value="Ribosomal_bL9_C"/>
</dbReference>
<evidence type="ECO:0000259" key="10">
    <source>
        <dbReference type="PROSITE" id="PS00651"/>
    </source>
</evidence>
<dbReference type="InterPro" id="IPR000244">
    <property type="entry name" value="Ribosomal_bL9"/>
</dbReference>
<dbReference type="Gene3D" id="3.10.430.100">
    <property type="entry name" value="Ribosomal protein L9, C-terminal domain"/>
    <property type="match status" value="1"/>
</dbReference>
<dbReference type="SUPFAM" id="SSF55653">
    <property type="entry name" value="Ribosomal protein L9 C-domain"/>
    <property type="match status" value="1"/>
</dbReference>
<keyword evidence="2 7" id="KW-0699">rRNA-binding</keyword>
<dbReference type="OrthoDB" id="9788336at2"/>
<evidence type="ECO:0000313" key="11">
    <source>
        <dbReference type="EMBL" id="QDU72138.1"/>
    </source>
</evidence>
<proteinExistence type="inferred from homology"/>
<sequence length="190" mass="21002">MKQVELLLLESIDNLGLVGDVVKVKPGFARNYLLPRGFAEPPTEEKVAALADVRAKAAAEQERIRSEQEALIEKIAGYELTLERAANDQGVLFGGVSQHEIAESLREAGFAVEDRHIRIGNQVKRIDQYHIPVWLNKDLKTEITLNIVSDRPLDLDEEVEEAEEQGEHGETQAEAPADAPAEEKTEAAEA</sequence>
<feature type="compositionally biased region" description="Basic and acidic residues" evidence="9">
    <location>
        <begin position="181"/>
        <end position="190"/>
    </location>
</feature>
<feature type="coiled-coil region" evidence="8">
    <location>
        <begin position="50"/>
        <end position="88"/>
    </location>
</feature>
<comment type="function">
    <text evidence="7">Binds to the 23S rRNA.</text>
</comment>
<dbReference type="Proteomes" id="UP000320386">
    <property type="component" value="Chromosome"/>
</dbReference>
<dbReference type="NCBIfam" id="TIGR00158">
    <property type="entry name" value="L9"/>
    <property type="match status" value="1"/>
</dbReference>
<feature type="region of interest" description="Disordered" evidence="9">
    <location>
        <begin position="151"/>
        <end position="190"/>
    </location>
</feature>
<gene>
    <name evidence="7 11" type="primary">rplI</name>
    <name evidence="11" type="ORF">Pan265_20010</name>
</gene>
<evidence type="ECO:0000256" key="4">
    <source>
        <dbReference type="ARBA" id="ARBA00022980"/>
    </source>
</evidence>
<evidence type="ECO:0000256" key="6">
    <source>
        <dbReference type="ARBA" id="ARBA00035292"/>
    </source>
</evidence>
<name>A0A518BYU2_9BACT</name>
<protein>
    <recommendedName>
        <fullName evidence="6 7">Large ribosomal subunit protein bL9</fullName>
    </recommendedName>
</protein>
<keyword evidence="5 7" id="KW-0687">Ribonucleoprotein</keyword>
<evidence type="ECO:0000256" key="7">
    <source>
        <dbReference type="HAMAP-Rule" id="MF_00503"/>
    </source>
</evidence>
<keyword evidence="8" id="KW-0175">Coiled coil</keyword>
<reference evidence="11 12" key="1">
    <citation type="submission" date="2019-02" db="EMBL/GenBank/DDBJ databases">
        <title>Deep-cultivation of Planctomycetes and their phenomic and genomic characterization uncovers novel biology.</title>
        <authorList>
            <person name="Wiegand S."/>
            <person name="Jogler M."/>
            <person name="Boedeker C."/>
            <person name="Pinto D."/>
            <person name="Vollmers J."/>
            <person name="Rivas-Marin E."/>
            <person name="Kohn T."/>
            <person name="Peeters S.H."/>
            <person name="Heuer A."/>
            <person name="Rast P."/>
            <person name="Oberbeckmann S."/>
            <person name="Bunk B."/>
            <person name="Jeske O."/>
            <person name="Meyerdierks A."/>
            <person name="Storesund J.E."/>
            <person name="Kallscheuer N."/>
            <person name="Luecker S."/>
            <person name="Lage O.M."/>
            <person name="Pohl T."/>
            <person name="Merkel B.J."/>
            <person name="Hornburger P."/>
            <person name="Mueller R.-W."/>
            <person name="Bruemmer F."/>
            <person name="Labrenz M."/>
            <person name="Spormann A.M."/>
            <person name="Op den Camp H."/>
            <person name="Overmann J."/>
            <person name="Amann R."/>
            <person name="Jetten M.S.M."/>
            <person name="Mascher T."/>
            <person name="Medema M.H."/>
            <person name="Devos D.P."/>
            <person name="Kaster A.-K."/>
            <person name="Ovreas L."/>
            <person name="Rohde M."/>
            <person name="Galperin M.Y."/>
            <person name="Jogler C."/>
        </authorList>
    </citation>
    <scope>NUCLEOTIDE SEQUENCE [LARGE SCALE GENOMIC DNA]</scope>
    <source>
        <strain evidence="11 12">Pan265</strain>
    </source>
</reference>
<feature type="compositionally biased region" description="Acidic residues" evidence="9">
    <location>
        <begin position="155"/>
        <end position="164"/>
    </location>
</feature>
<evidence type="ECO:0000256" key="1">
    <source>
        <dbReference type="ARBA" id="ARBA00010605"/>
    </source>
</evidence>
<dbReference type="HAMAP" id="MF_00503">
    <property type="entry name" value="Ribosomal_bL9"/>
    <property type="match status" value="1"/>
</dbReference>
<dbReference type="AlphaFoldDB" id="A0A518BYU2"/>
<dbReference type="InterPro" id="IPR009027">
    <property type="entry name" value="Ribosomal_bL9/RNase_H1_N"/>
</dbReference>
<evidence type="ECO:0000256" key="5">
    <source>
        <dbReference type="ARBA" id="ARBA00023274"/>
    </source>
</evidence>
<evidence type="ECO:0000256" key="8">
    <source>
        <dbReference type="SAM" id="Coils"/>
    </source>
</evidence>
<feature type="domain" description="Ribosomal protein L9" evidence="10">
    <location>
        <begin position="16"/>
        <end position="43"/>
    </location>
</feature>
<dbReference type="GO" id="GO:0006412">
    <property type="term" value="P:translation"/>
    <property type="evidence" value="ECO:0007669"/>
    <property type="project" value="UniProtKB-UniRule"/>
</dbReference>
<keyword evidence="12" id="KW-1185">Reference proteome</keyword>
<dbReference type="Gene3D" id="3.40.5.10">
    <property type="entry name" value="Ribosomal protein L9, N-terminal domain"/>
    <property type="match status" value="1"/>
</dbReference>
<dbReference type="EMBL" id="CP036280">
    <property type="protein sequence ID" value="QDU72138.1"/>
    <property type="molecule type" value="Genomic_DNA"/>
</dbReference>
<organism evidence="11 12">
    <name type="scientific">Mucisphaera calidilacus</name>
    <dbReference type="NCBI Taxonomy" id="2527982"/>
    <lineage>
        <taxon>Bacteria</taxon>
        <taxon>Pseudomonadati</taxon>
        <taxon>Planctomycetota</taxon>
        <taxon>Phycisphaerae</taxon>
        <taxon>Phycisphaerales</taxon>
        <taxon>Phycisphaeraceae</taxon>
        <taxon>Mucisphaera</taxon>
    </lineage>
</organism>
<dbReference type="InterPro" id="IPR020070">
    <property type="entry name" value="Ribosomal_bL9_N"/>
</dbReference>
<dbReference type="InterPro" id="IPR020594">
    <property type="entry name" value="Ribosomal_bL9_bac/chp"/>
</dbReference>
<evidence type="ECO:0000256" key="2">
    <source>
        <dbReference type="ARBA" id="ARBA00022730"/>
    </source>
</evidence>
<dbReference type="Pfam" id="PF01281">
    <property type="entry name" value="Ribosomal_L9_N"/>
    <property type="match status" value="1"/>
</dbReference>
<dbReference type="GO" id="GO:0019843">
    <property type="term" value="F:rRNA binding"/>
    <property type="evidence" value="ECO:0007669"/>
    <property type="project" value="UniProtKB-UniRule"/>
</dbReference>
<dbReference type="Pfam" id="PF03948">
    <property type="entry name" value="Ribosomal_L9_C"/>
    <property type="match status" value="1"/>
</dbReference>
<accession>A0A518BYU2</accession>
<dbReference type="GO" id="GO:1990904">
    <property type="term" value="C:ribonucleoprotein complex"/>
    <property type="evidence" value="ECO:0007669"/>
    <property type="project" value="UniProtKB-KW"/>
</dbReference>
<dbReference type="GO" id="GO:0003735">
    <property type="term" value="F:structural constituent of ribosome"/>
    <property type="evidence" value="ECO:0007669"/>
    <property type="project" value="InterPro"/>
</dbReference>
<comment type="similarity">
    <text evidence="1 7">Belongs to the bacterial ribosomal protein bL9 family.</text>
</comment>
<evidence type="ECO:0000313" key="12">
    <source>
        <dbReference type="Proteomes" id="UP000320386"/>
    </source>
</evidence>
<dbReference type="PROSITE" id="PS00651">
    <property type="entry name" value="RIBOSOMAL_L9"/>
    <property type="match status" value="1"/>
</dbReference>
<dbReference type="GO" id="GO:0005840">
    <property type="term" value="C:ribosome"/>
    <property type="evidence" value="ECO:0007669"/>
    <property type="project" value="UniProtKB-KW"/>
</dbReference>